<evidence type="ECO:0000313" key="5">
    <source>
        <dbReference type="EMBL" id="GAA0777066.1"/>
    </source>
</evidence>
<dbReference type="PANTHER" id="PTHR44186">
    <property type="match status" value="1"/>
</dbReference>
<dbReference type="PANTHER" id="PTHR44186:SF1">
    <property type="entry name" value="BARDET-BIEDL SYNDROME 4 PROTEIN"/>
    <property type="match status" value="1"/>
</dbReference>
<evidence type="ECO:0000313" key="6">
    <source>
        <dbReference type="Proteomes" id="UP001501047"/>
    </source>
</evidence>
<dbReference type="PROSITE" id="PS50005">
    <property type="entry name" value="TPR"/>
    <property type="match status" value="1"/>
</dbReference>
<comment type="caution">
    <text evidence="5">The sequence shown here is derived from an EMBL/GenBank/DDBJ whole genome shotgun (WGS) entry which is preliminary data.</text>
</comment>
<dbReference type="Gene3D" id="1.25.40.10">
    <property type="entry name" value="Tetratricopeptide repeat domain"/>
    <property type="match status" value="2"/>
</dbReference>
<accession>A0ABP3W870</accession>
<organism evidence="5 6">
    <name type="scientific">Clostridium subterminale</name>
    <dbReference type="NCBI Taxonomy" id="1550"/>
    <lineage>
        <taxon>Bacteria</taxon>
        <taxon>Bacillati</taxon>
        <taxon>Bacillota</taxon>
        <taxon>Clostridia</taxon>
        <taxon>Eubacteriales</taxon>
        <taxon>Clostridiaceae</taxon>
        <taxon>Clostridium</taxon>
    </lineage>
</organism>
<dbReference type="Pfam" id="PF13174">
    <property type="entry name" value="TPR_6"/>
    <property type="match status" value="1"/>
</dbReference>
<evidence type="ECO:0000256" key="1">
    <source>
        <dbReference type="ARBA" id="ARBA00022737"/>
    </source>
</evidence>
<protein>
    <recommendedName>
        <fullName evidence="4">DUF4365 domain-containing protein</fullName>
    </recommendedName>
</protein>
<keyword evidence="1" id="KW-0677">Repeat</keyword>
<keyword evidence="2 3" id="KW-0802">TPR repeat</keyword>
<evidence type="ECO:0000259" key="4">
    <source>
        <dbReference type="Pfam" id="PF14280"/>
    </source>
</evidence>
<dbReference type="EMBL" id="BAAACI010000007">
    <property type="protein sequence ID" value="GAA0777066.1"/>
    <property type="molecule type" value="Genomic_DNA"/>
</dbReference>
<dbReference type="InterPro" id="IPR019734">
    <property type="entry name" value="TPR_rpt"/>
</dbReference>
<dbReference type="InterPro" id="IPR025375">
    <property type="entry name" value="DUF4365"/>
</dbReference>
<feature type="repeat" description="TPR" evidence="3">
    <location>
        <begin position="368"/>
        <end position="401"/>
    </location>
</feature>
<evidence type="ECO:0000256" key="3">
    <source>
        <dbReference type="PROSITE-ProRule" id="PRU00339"/>
    </source>
</evidence>
<dbReference type="Pfam" id="PF14280">
    <property type="entry name" value="DUF4365"/>
    <property type="match status" value="1"/>
</dbReference>
<name>A0ABP3W870_CLOSU</name>
<dbReference type="SUPFAM" id="SSF81901">
    <property type="entry name" value="HCP-like"/>
    <property type="match status" value="1"/>
</dbReference>
<evidence type="ECO:0000256" key="2">
    <source>
        <dbReference type="ARBA" id="ARBA00022803"/>
    </source>
</evidence>
<proteinExistence type="predicted"/>
<sequence>MNLPIVAEQHEQERRSITEFKRLMEDGNFIVRDYRESDYGVDLIVEIKLEGMYASNFTICVQLKDKLDSNTIINGEGTYTYQVEICKINYLLNSPNSIFVIYFEDKKQFVWDWIYEIEKTAIEKEINLATTEQKKYSYKFSKILNKNGKEEIHKQIKLFGKKIKEYSRKMIEYKDLGYDEVLLNTNIDELKILDSVTNKLSKAEEYYRKNDLNNAVREYEHIASIIQDEKLLLICGKIYLELEKYNKAIKKYSLAKQYNSKDYQVFLGLGFAYRGLKKYNDSIRYMEIALSYNNSPEILFELSRNYVAIGDVGKAIKKLEGLLERNNTNDNLVIEVELLLAYIYSIQFNFTKWKEFIDKVLSKDRNNSYALGLLGEYYLNLDEKSKATEVFNNCLEKDSYNYSALLGLSIIYFENNYEKAIIYFNEFIKKYYYKRFTNIEEGKIAIIYLGWTRTNCLIVNKTKEGILELDLDENRKIAFNPTNGNGIIFIGVIKNIDQEFNIPLVGKEFKRKKDFNTCISEIEKNLELVKEFTENKQSIDFYNETKLIVEEGKECVYLKIDFKGYFINGFTDSNMGKEGFREFEKAYNKYKFFQVQISCKETNEVLFYTINDNITITKNY</sequence>
<dbReference type="SMART" id="SM00028">
    <property type="entry name" value="TPR"/>
    <property type="match status" value="4"/>
</dbReference>
<feature type="domain" description="DUF4365" evidence="4">
    <location>
        <begin position="13"/>
        <end position="120"/>
    </location>
</feature>
<keyword evidence="6" id="KW-1185">Reference proteome</keyword>
<dbReference type="InterPro" id="IPR011990">
    <property type="entry name" value="TPR-like_helical_dom_sf"/>
</dbReference>
<gene>
    <name evidence="5" type="ORF">GCM10008908_31540</name>
</gene>
<dbReference type="RefSeq" id="WP_343827455.1">
    <property type="nucleotide sequence ID" value="NZ_BAAACI010000007.1"/>
</dbReference>
<reference evidence="6" key="1">
    <citation type="journal article" date="2019" name="Int. J. Syst. Evol. Microbiol.">
        <title>The Global Catalogue of Microorganisms (GCM) 10K type strain sequencing project: providing services to taxonomists for standard genome sequencing and annotation.</title>
        <authorList>
            <consortium name="The Broad Institute Genomics Platform"/>
            <consortium name="The Broad Institute Genome Sequencing Center for Infectious Disease"/>
            <person name="Wu L."/>
            <person name="Ma J."/>
        </authorList>
    </citation>
    <scope>NUCLEOTIDE SEQUENCE [LARGE SCALE GENOMIC DNA]</scope>
    <source>
        <strain evidence="6">JCM 1417</strain>
    </source>
</reference>
<dbReference type="Proteomes" id="UP001501047">
    <property type="component" value="Unassembled WGS sequence"/>
</dbReference>